<dbReference type="AlphaFoldDB" id="A0A9D1LHV7"/>
<name>A0A9D1LHV7_9BACT</name>
<reference evidence="2" key="2">
    <citation type="journal article" date="2021" name="PeerJ">
        <title>Extensive microbial diversity within the chicken gut microbiome revealed by metagenomics and culture.</title>
        <authorList>
            <person name="Gilroy R."/>
            <person name="Ravi A."/>
            <person name="Getino M."/>
            <person name="Pursley I."/>
            <person name="Horton D.L."/>
            <person name="Alikhan N.F."/>
            <person name="Baker D."/>
            <person name="Gharbi K."/>
            <person name="Hall N."/>
            <person name="Watson M."/>
            <person name="Adriaenssens E.M."/>
            <person name="Foster-Nyarko E."/>
            <person name="Jarju S."/>
            <person name="Secka A."/>
            <person name="Antonio M."/>
            <person name="Oren A."/>
            <person name="Chaudhuri R.R."/>
            <person name="La Ragione R."/>
            <person name="Hildebrand F."/>
            <person name="Pallen M.J."/>
        </authorList>
    </citation>
    <scope>NUCLEOTIDE SEQUENCE</scope>
    <source>
        <strain evidence="2">17073</strain>
    </source>
</reference>
<dbReference type="Gene3D" id="3.40.50.880">
    <property type="match status" value="1"/>
</dbReference>
<comment type="caution">
    <text evidence="2">The sequence shown here is derived from an EMBL/GenBank/DDBJ whole genome shotgun (WGS) entry which is preliminary data.</text>
</comment>
<dbReference type="PROSITE" id="PS51273">
    <property type="entry name" value="GATASE_TYPE_1"/>
    <property type="match status" value="1"/>
</dbReference>
<dbReference type="Proteomes" id="UP000824076">
    <property type="component" value="Unassembled WGS sequence"/>
</dbReference>
<dbReference type="Pfam" id="PF00117">
    <property type="entry name" value="GATase"/>
    <property type="match status" value="1"/>
</dbReference>
<gene>
    <name evidence="2" type="ORF">IAD18_06115</name>
</gene>
<dbReference type="EMBL" id="DVMS01000173">
    <property type="protein sequence ID" value="HIU39222.1"/>
    <property type="molecule type" value="Genomic_DNA"/>
</dbReference>
<organism evidence="2 3">
    <name type="scientific">Candidatus Limisoma intestinavium</name>
    <dbReference type="NCBI Taxonomy" id="2840856"/>
    <lineage>
        <taxon>Bacteria</taxon>
        <taxon>Pseudomonadati</taxon>
        <taxon>Bacteroidota</taxon>
        <taxon>Bacteroidia</taxon>
        <taxon>Bacteroidales</taxon>
        <taxon>Candidatus Limisoma</taxon>
    </lineage>
</organism>
<sequence length="47" mass="5421">LFINMNDGTNEGIRHKTKPFFSAQFHPEACSGPLDTEFIFDEFINML</sequence>
<evidence type="ECO:0000259" key="1">
    <source>
        <dbReference type="Pfam" id="PF00117"/>
    </source>
</evidence>
<dbReference type="SUPFAM" id="SSF52317">
    <property type="entry name" value="Class I glutamine amidotransferase-like"/>
    <property type="match status" value="1"/>
</dbReference>
<feature type="non-terminal residue" evidence="2">
    <location>
        <position position="1"/>
    </location>
</feature>
<evidence type="ECO:0000313" key="2">
    <source>
        <dbReference type="EMBL" id="HIU39222.1"/>
    </source>
</evidence>
<reference evidence="2" key="1">
    <citation type="submission" date="2020-10" db="EMBL/GenBank/DDBJ databases">
        <authorList>
            <person name="Gilroy R."/>
        </authorList>
    </citation>
    <scope>NUCLEOTIDE SEQUENCE</scope>
    <source>
        <strain evidence="2">17073</strain>
    </source>
</reference>
<dbReference type="InterPro" id="IPR017926">
    <property type="entry name" value="GATASE"/>
</dbReference>
<proteinExistence type="predicted"/>
<protein>
    <submittedName>
        <fullName evidence="2">Carbamoyl-phosphate synthase (Glutamine-hydrolyzing) small subunit</fullName>
    </submittedName>
</protein>
<feature type="domain" description="Glutamine amidotransferase" evidence="1">
    <location>
        <begin position="3"/>
        <end position="46"/>
    </location>
</feature>
<evidence type="ECO:0000313" key="3">
    <source>
        <dbReference type="Proteomes" id="UP000824076"/>
    </source>
</evidence>
<dbReference type="InterPro" id="IPR029062">
    <property type="entry name" value="Class_I_gatase-like"/>
</dbReference>
<accession>A0A9D1LHV7</accession>